<evidence type="ECO:0000313" key="3">
    <source>
        <dbReference type="Proteomes" id="UP001224775"/>
    </source>
</evidence>
<dbReference type="AlphaFoldDB" id="A0AAD8Y542"/>
<reference evidence="2" key="1">
    <citation type="submission" date="2023-06" db="EMBL/GenBank/DDBJ databases">
        <title>Survivors Of The Sea: Transcriptome response of Skeletonema marinoi to long-term dormancy.</title>
        <authorList>
            <person name="Pinder M.I.M."/>
            <person name="Kourtchenko O."/>
            <person name="Robertson E.K."/>
            <person name="Larsson T."/>
            <person name="Maumus F."/>
            <person name="Osuna-Cruz C.M."/>
            <person name="Vancaester E."/>
            <person name="Stenow R."/>
            <person name="Vandepoele K."/>
            <person name="Ploug H."/>
            <person name="Bruchert V."/>
            <person name="Godhe A."/>
            <person name="Topel M."/>
        </authorList>
    </citation>
    <scope>NUCLEOTIDE SEQUENCE</scope>
    <source>
        <strain evidence="2">R05AC</strain>
    </source>
</reference>
<dbReference type="EMBL" id="JATAAI010000018">
    <property type="protein sequence ID" value="KAK1739234.1"/>
    <property type="molecule type" value="Genomic_DNA"/>
</dbReference>
<proteinExistence type="predicted"/>
<sequence>MREDEFLNSTLSISNSLEVVGCSNSRSAATIDKSNSRSLYLSDDSILGNTDMRSMNSQTETIIRHMSTHGSPTGVTSKGESRESTQVKVVSIN</sequence>
<gene>
    <name evidence="2" type="ORF">QTG54_009777</name>
</gene>
<protein>
    <submittedName>
        <fullName evidence="2">Limiting CO2-inducible proteins B/C beta carbonic anhydrase domain-containing protein</fullName>
    </submittedName>
</protein>
<dbReference type="Proteomes" id="UP001224775">
    <property type="component" value="Unassembled WGS sequence"/>
</dbReference>
<evidence type="ECO:0000256" key="1">
    <source>
        <dbReference type="SAM" id="MobiDB-lite"/>
    </source>
</evidence>
<feature type="region of interest" description="Disordered" evidence="1">
    <location>
        <begin position="66"/>
        <end position="93"/>
    </location>
</feature>
<keyword evidence="3" id="KW-1185">Reference proteome</keyword>
<comment type="caution">
    <text evidence="2">The sequence shown here is derived from an EMBL/GenBank/DDBJ whole genome shotgun (WGS) entry which is preliminary data.</text>
</comment>
<organism evidence="2 3">
    <name type="scientific">Skeletonema marinoi</name>
    <dbReference type="NCBI Taxonomy" id="267567"/>
    <lineage>
        <taxon>Eukaryota</taxon>
        <taxon>Sar</taxon>
        <taxon>Stramenopiles</taxon>
        <taxon>Ochrophyta</taxon>
        <taxon>Bacillariophyta</taxon>
        <taxon>Coscinodiscophyceae</taxon>
        <taxon>Thalassiosirophycidae</taxon>
        <taxon>Thalassiosirales</taxon>
        <taxon>Skeletonemataceae</taxon>
        <taxon>Skeletonema</taxon>
        <taxon>Skeletonema marinoi-dohrnii complex</taxon>
    </lineage>
</organism>
<evidence type="ECO:0000313" key="2">
    <source>
        <dbReference type="EMBL" id="KAK1739234.1"/>
    </source>
</evidence>
<name>A0AAD8Y542_9STRA</name>
<feature type="compositionally biased region" description="Polar residues" evidence="1">
    <location>
        <begin position="68"/>
        <end position="78"/>
    </location>
</feature>
<accession>A0AAD8Y542</accession>